<feature type="domain" description="DUF559" evidence="1">
    <location>
        <begin position="158"/>
        <end position="225"/>
    </location>
</feature>
<comment type="caution">
    <text evidence="2">The sequence shown here is derived from an EMBL/GenBank/DDBJ whole genome shotgun (WGS) entry which is preliminary data.</text>
</comment>
<dbReference type="OrthoDB" id="9801520at2"/>
<evidence type="ECO:0000313" key="3">
    <source>
        <dbReference type="Proteomes" id="UP000261082"/>
    </source>
</evidence>
<dbReference type="InterPro" id="IPR007569">
    <property type="entry name" value="DUF559"/>
</dbReference>
<name>A0A3E1Q7R2_9FLAO</name>
<reference evidence="2 3" key="1">
    <citation type="journal article" date="2007" name="Int. J. Syst. Evol. Microbiol.">
        <title>Marixanthomonas ophiurae gen. nov., sp. nov., a marine bacterium of the family Flavobacteriaceae isolated from a deep-sea brittle star.</title>
        <authorList>
            <person name="Romanenko L.A."/>
            <person name="Uchino M."/>
            <person name="Frolova G.M."/>
            <person name="Mikhailov V.V."/>
        </authorList>
    </citation>
    <scope>NUCLEOTIDE SEQUENCE [LARGE SCALE GENOMIC DNA]</scope>
    <source>
        <strain evidence="2 3">KMM 3046</strain>
    </source>
</reference>
<dbReference type="Pfam" id="PF04480">
    <property type="entry name" value="DUF559"/>
    <property type="match status" value="1"/>
</dbReference>
<proteinExistence type="predicted"/>
<accession>A0A3E1Q7R2</accession>
<dbReference type="EMBL" id="QVID01000002">
    <property type="protein sequence ID" value="RFN58158.1"/>
    <property type="molecule type" value="Genomic_DNA"/>
</dbReference>
<sequence length="238" mass="27717">MARVPIEINKIIKESYSFGDKSEGKRADEQFLIEIEEKRHNWNLTHITNRKEMLRLRDSINGALGFNEVAKTLNCTINEAETIVSYQHKEKICTNCPQKNIACVDCIFTCQSPLEQKLFVALQNRGIDTELQWRIRRDGTGYPKRYPVNKKTILTLPDFYIEASGKKVCIYADGHTYHERTENQAVRDRNIDRELQNFGYVCLRFTGKEIRENIDSVLDIILKTIEKKREVVSDVKSQ</sequence>
<dbReference type="SUPFAM" id="SSF52980">
    <property type="entry name" value="Restriction endonuclease-like"/>
    <property type="match status" value="1"/>
</dbReference>
<dbReference type="Proteomes" id="UP000261082">
    <property type="component" value="Unassembled WGS sequence"/>
</dbReference>
<dbReference type="InterPro" id="IPR011335">
    <property type="entry name" value="Restrct_endonuc-II-like"/>
</dbReference>
<evidence type="ECO:0000259" key="1">
    <source>
        <dbReference type="Pfam" id="PF04480"/>
    </source>
</evidence>
<organism evidence="2 3">
    <name type="scientific">Marixanthomonas ophiurae</name>
    <dbReference type="NCBI Taxonomy" id="387659"/>
    <lineage>
        <taxon>Bacteria</taxon>
        <taxon>Pseudomonadati</taxon>
        <taxon>Bacteroidota</taxon>
        <taxon>Flavobacteriia</taxon>
        <taxon>Flavobacteriales</taxon>
        <taxon>Flavobacteriaceae</taxon>
        <taxon>Marixanthomonas</taxon>
    </lineage>
</organism>
<evidence type="ECO:0000313" key="2">
    <source>
        <dbReference type="EMBL" id="RFN58158.1"/>
    </source>
</evidence>
<protein>
    <submittedName>
        <fullName evidence="2">DUF559 domain-containing protein</fullName>
    </submittedName>
</protein>
<dbReference type="AlphaFoldDB" id="A0A3E1Q7R2"/>
<keyword evidence="3" id="KW-1185">Reference proteome</keyword>
<dbReference type="Gene3D" id="3.40.960.10">
    <property type="entry name" value="VSR Endonuclease"/>
    <property type="match status" value="1"/>
</dbReference>
<gene>
    <name evidence="2" type="ORF">DZ858_13065</name>
</gene>
<dbReference type="RefSeq" id="WP_117160106.1">
    <property type="nucleotide sequence ID" value="NZ_QVID01000002.1"/>
</dbReference>